<dbReference type="GO" id="GO:0006643">
    <property type="term" value="P:membrane lipid metabolic process"/>
    <property type="evidence" value="ECO:0007669"/>
    <property type="project" value="TreeGrafter"/>
</dbReference>
<dbReference type="EMBL" id="MKGR01000010">
    <property type="protein sequence ID" value="OKP06862.1"/>
    <property type="molecule type" value="Genomic_DNA"/>
</dbReference>
<evidence type="ECO:0000256" key="7">
    <source>
        <dbReference type="SAM" id="Phobius"/>
    </source>
</evidence>
<evidence type="ECO:0000256" key="4">
    <source>
        <dbReference type="ARBA" id="ARBA00023002"/>
    </source>
</evidence>
<dbReference type="Proteomes" id="UP000186277">
    <property type="component" value="Unassembled WGS sequence"/>
</dbReference>
<keyword evidence="10" id="KW-1185">Reference proteome</keyword>
<dbReference type="GO" id="GO:0005506">
    <property type="term" value="F:iron ion binding"/>
    <property type="evidence" value="ECO:0007669"/>
    <property type="project" value="InterPro"/>
</dbReference>
<proteinExistence type="predicted"/>
<feature type="transmembrane region" description="Helical" evidence="7">
    <location>
        <begin position="6"/>
        <end position="22"/>
    </location>
</feature>
<sequence>MINFFLVLWFLFFFIFDIVFYIRKNYISDVYNCHWKNNFFNFLLTKIISFLFLVPLVVYASTHSLTHILSHAGTILSTVIGIIILDFSGYLFHRISHKNKFMWKFHEIHHLDEILDATTGLRIHFMELVFHVFFNVIIIWLLGISIEAILLHSIISFVIAIFHHSKLKFSIKFEEKLSYLITTPRFHEPHHDKEYKNNNANYAFIFSIWDRLFKTYHKETFKRDWNYGLAYQREVDMFESIIRPLKKN</sequence>
<feature type="domain" description="Fatty acid hydroxylase" evidence="8">
    <location>
        <begin position="79"/>
        <end position="215"/>
    </location>
</feature>
<dbReference type="GO" id="GO:0050479">
    <property type="term" value="F:glyceryl-ether monooxygenase activity"/>
    <property type="evidence" value="ECO:0007669"/>
    <property type="project" value="TreeGrafter"/>
</dbReference>
<evidence type="ECO:0000256" key="1">
    <source>
        <dbReference type="ARBA" id="ARBA00004127"/>
    </source>
</evidence>
<dbReference type="PANTHER" id="PTHR21624">
    <property type="entry name" value="STEROL DESATURASE-RELATED PROTEIN"/>
    <property type="match status" value="1"/>
</dbReference>
<evidence type="ECO:0000256" key="2">
    <source>
        <dbReference type="ARBA" id="ARBA00022692"/>
    </source>
</evidence>
<dbReference type="GO" id="GO:0008610">
    <property type="term" value="P:lipid biosynthetic process"/>
    <property type="evidence" value="ECO:0007669"/>
    <property type="project" value="InterPro"/>
</dbReference>
<evidence type="ECO:0000256" key="5">
    <source>
        <dbReference type="ARBA" id="ARBA00023098"/>
    </source>
</evidence>
<keyword evidence="4" id="KW-0560">Oxidoreductase</keyword>
<keyword evidence="5" id="KW-0443">Lipid metabolism</keyword>
<feature type="transmembrane region" description="Helical" evidence="7">
    <location>
        <begin position="132"/>
        <end position="162"/>
    </location>
</feature>
<comment type="caution">
    <text evidence="9">The sequence shown here is derived from an EMBL/GenBank/DDBJ whole genome shotgun (WGS) entry which is preliminary data.</text>
</comment>
<keyword evidence="6 7" id="KW-0472">Membrane</keyword>
<dbReference type="AlphaFoldDB" id="A0A1Q5U2Z8"/>
<keyword evidence="3 7" id="KW-1133">Transmembrane helix</keyword>
<evidence type="ECO:0000313" key="10">
    <source>
        <dbReference type="Proteomes" id="UP000186277"/>
    </source>
</evidence>
<dbReference type="PANTHER" id="PTHR21624:SF1">
    <property type="entry name" value="ALKYLGLYCEROL MONOOXYGENASE"/>
    <property type="match status" value="1"/>
</dbReference>
<evidence type="ECO:0000259" key="8">
    <source>
        <dbReference type="Pfam" id="PF04116"/>
    </source>
</evidence>
<protein>
    <recommendedName>
        <fullName evidence="8">Fatty acid hydroxylase domain-containing protein</fullName>
    </recommendedName>
</protein>
<feature type="transmembrane region" description="Helical" evidence="7">
    <location>
        <begin position="43"/>
        <end position="62"/>
    </location>
</feature>
<comment type="subcellular location">
    <subcellularLocation>
        <location evidence="1">Endomembrane system</location>
        <topology evidence="1">Multi-pass membrane protein</topology>
    </subcellularLocation>
</comment>
<evidence type="ECO:0000313" key="9">
    <source>
        <dbReference type="EMBL" id="OKP06862.1"/>
    </source>
</evidence>
<gene>
    <name evidence="9" type="ORF">Xentx_01769</name>
</gene>
<feature type="transmembrane region" description="Helical" evidence="7">
    <location>
        <begin position="68"/>
        <end position="92"/>
    </location>
</feature>
<reference evidence="9 10" key="1">
    <citation type="submission" date="2016-09" db="EMBL/GenBank/DDBJ databases">
        <title>Xenorhabdus thuongxuanensis sp. nov. and Xenorhabdus eapokensis sp. nov., isolated from Steinernema species.</title>
        <authorList>
            <person name="Kaempfer P."/>
            <person name="Tobias N.J."/>
            <person name="Phan Ke L."/>
            <person name="Bode H.B."/>
            <person name="Glaeser S.P."/>
        </authorList>
    </citation>
    <scope>NUCLEOTIDE SEQUENCE [LARGE SCALE GENOMIC DNA]</scope>
    <source>
        <strain evidence="9 10">30TX1</strain>
    </source>
</reference>
<evidence type="ECO:0000256" key="6">
    <source>
        <dbReference type="ARBA" id="ARBA00023136"/>
    </source>
</evidence>
<keyword evidence="2 7" id="KW-0812">Transmembrane</keyword>
<name>A0A1Q5U2Z8_9GAMM</name>
<dbReference type="InterPro" id="IPR006694">
    <property type="entry name" value="Fatty_acid_hydroxylase"/>
</dbReference>
<accession>A0A1Q5U2Z8</accession>
<dbReference type="InterPro" id="IPR051689">
    <property type="entry name" value="Sterol_desaturase/TMEM195"/>
</dbReference>
<dbReference type="GO" id="GO:0012505">
    <property type="term" value="C:endomembrane system"/>
    <property type="evidence" value="ECO:0007669"/>
    <property type="project" value="UniProtKB-SubCell"/>
</dbReference>
<organism evidence="9 10">
    <name type="scientific">Xenorhabdus thuongxuanensis</name>
    <dbReference type="NCBI Taxonomy" id="1873484"/>
    <lineage>
        <taxon>Bacteria</taxon>
        <taxon>Pseudomonadati</taxon>
        <taxon>Pseudomonadota</taxon>
        <taxon>Gammaproteobacteria</taxon>
        <taxon>Enterobacterales</taxon>
        <taxon>Morganellaceae</taxon>
        <taxon>Xenorhabdus</taxon>
    </lineage>
</organism>
<evidence type="ECO:0000256" key="3">
    <source>
        <dbReference type="ARBA" id="ARBA00022989"/>
    </source>
</evidence>
<dbReference type="Pfam" id="PF04116">
    <property type="entry name" value="FA_hydroxylase"/>
    <property type="match status" value="1"/>
</dbReference>
<dbReference type="GO" id="GO:0016020">
    <property type="term" value="C:membrane"/>
    <property type="evidence" value="ECO:0007669"/>
    <property type="project" value="GOC"/>
</dbReference>